<keyword evidence="2" id="KW-0472">Membrane</keyword>
<sequence>MIEAQGGDTCGISGTGETPQERATRRLTARPAVSVRLERKSIAFAVSIYVAVSLYCELSLFMSSLQLAELLSSDTVTNEYPSPCK</sequence>
<reference evidence="3 4" key="1">
    <citation type="submission" date="2019-05" db="EMBL/GenBank/DDBJ databases">
        <title>Psychrobacillus vulpis sp. nov., a new species isolated from feces of a red fox that inhabits in The Tablas de Daimiel Natural Park, Albacete, Spain.</title>
        <authorList>
            <person name="Rodriguez M."/>
            <person name="Reina J.C."/>
            <person name="Bejar V."/>
            <person name="Llamas I."/>
        </authorList>
    </citation>
    <scope>NUCLEOTIDE SEQUENCE [LARGE SCALE GENOMIC DNA]</scope>
    <source>
        <strain evidence="3 4">NEAU-3TGS17</strain>
    </source>
</reference>
<evidence type="ECO:0000256" key="1">
    <source>
        <dbReference type="SAM" id="MobiDB-lite"/>
    </source>
</evidence>
<keyword evidence="2" id="KW-0812">Transmembrane</keyword>
<evidence type="ECO:0000313" key="3">
    <source>
        <dbReference type="EMBL" id="TQR15074.1"/>
    </source>
</evidence>
<organism evidence="3 4">
    <name type="scientific">Psychrobacillus lasiicapitis</name>
    <dbReference type="NCBI Taxonomy" id="1636719"/>
    <lineage>
        <taxon>Bacteria</taxon>
        <taxon>Bacillati</taxon>
        <taxon>Bacillota</taxon>
        <taxon>Bacilli</taxon>
        <taxon>Bacillales</taxon>
        <taxon>Bacillaceae</taxon>
        <taxon>Psychrobacillus</taxon>
    </lineage>
</organism>
<comment type="caution">
    <text evidence="3">The sequence shown here is derived from an EMBL/GenBank/DDBJ whole genome shotgun (WGS) entry which is preliminary data.</text>
</comment>
<keyword evidence="4" id="KW-1185">Reference proteome</keyword>
<dbReference type="AlphaFoldDB" id="A0A544TC98"/>
<gene>
    <name evidence="3" type="ORF">FG382_06300</name>
</gene>
<evidence type="ECO:0000313" key="4">
    <source>
        <dbReference type="Proteomes" id="UP000317316"/>
    </source>
</evidence>
<evidence type="ECO:0000256" key="2">
    <source>
        <dbReference type="SAM" id="Phobius"/>
    </source>
</evidence>
<proteinExistence type="predicted"/>
<name>A0A544TC98_9BACI</name>
<dbReference type="EMBL" id="VDGH01000003">
    <property type="protein sequence ID" value="TQR15074.1"/>
    <property type="molecule type" value="Genomic_DNA"/>
</dbReference>
<dbReference type="Proteomes" id="UP000317316">
    <property type="component" value="Unassembled WGS sequence"/>
</dbReference>
<keyword evidence="2" id="KW-1133">Transmembrane helix</keyword>
<protein>
    <submittedName>
        <fullName evidence="3">Uncharacterized protein</fullName>
    </submittedName>
</protein>
<accession>A0A544TC98</accession>
<feature type="region of interest" description="Disordered" evidence="1">
    <location>
        <begin position="1"/>
        <end position="27"/>
    </location>
</feature>
<feature type="transmembrane region" description="Helical" evidence="2">
    <location>
        <begin position="42"/>
        <end position="62"/>
    </location>
</feature>